<dbReference type="InterPro" id="IPR037171">
    <property type="entry name" value="NagB/RpiA_transferase-like"/>
</dbReference>
<dbReference type="InterPro" id="IPR051054">
    <property type="entry name" value="SorC_transcr_regulators"/>
</dbReference>
<dbReference type="EMBL" id="CP002116">
    <property type="protein sequence ID" value="ADK79947.1"/>
    <property type="molecule type" value="Genomic_DNA"/>
</dbReference>
<proteinExistence type="inferred from homology"/>
<dbReference type="KEGG" id="ssm:Spirs_0812"/>
<reference evidence="7" key="1">
    <citation type="journal article" date="2010" name="Stand. Genomic Sci.">
        <title>Complete genome sequence of Spirochaeta smaragdinae type strain (SEBR 4228).</title>
        <authorList>
            <person name="Mavromatis K."/>
            <person name="Yasawong M."/>
            <person name="Chertkov O."/>
            <person name="Lapidus A."/>
            <person name="Lucas S."/>
            <person name="Nolan M."/>
            <person name="Del Rio T.G."/>
            <person name="Tice H."/>
            <person name="Cheng J.F."/>
            <person name="Pitluck S."/>
            <person name="Liolios K."/>
            <person name="Ivanova N."/>
            <person name="Tapia R."/>
            <person name="Han C."/>
            <person name="Bruce D."/>
            <person name="Goodwin L."/>
            <person name="Pati A."/>
            <person name="Chen A."/>
            <person name="Palaniappan K."/>
            <person name="Land M."/>
            <person name="Hauser L."/>
            <person name="Chang Y.J."/>
            <person name="Jeffries C.D."/>
            <person name="Detter J.C."/>
            <person name="Rohde M."/>
            <person name="Brambilla E."/>
            <person name="Spring S."/>
            <person name="Goker M."/>
            <person name="Sikorski J."/>
            <person name="Woyke T."/>
            <person name="Bristow J."/>
            <person name="Eisen J.A."/>
            <person name="Markowitz V."/>
            <person name="Hugenholtz P."/>
            <person name="Klenk H.P."/>
            <person name="Kyrpides N.C."/>
        </authorList>
    </citation>
    <scope>NUCLEOTIDE SEQUENCE [LARGE SCALE GENOMIC DNA]</scope>
    <source>
        <strain evidence="7">DSM 11293 / JCM 15392 / SEBR 4228</strain>
    </source>
</reference>
<dbReference type="HOGENOM" id="CLU_054506_1_1_12"/>
<dbReference type="OrthoDB" id="356229at2"/>
<evidence type="ECO:0000256" key="3">
    <source>
        <dbReference type="ARBA" id="ARBA00023125"/>
    </source>
</evidence>
<evidence type="ECO:0000259" key="5">
    <source>
        <dbReference type="Pfam" id="PF04198"/>
    </source>
</evidence>
<keyword evidence="2" id="KW-0805">Transcription regulation</keyword>
<dbReference type="Pfam" id="PF04198">
    <property type="entry name" value="Sugar-bind"/>
    <property type="match status" value="1"/>
</dbReference>
<feature type="domain" description="Sugar-binding" evidence="5">
    <location>
        <begin position="60"/>
        <end position="313"/>
    </location>
</feature>
<dbReference type="SUPFAM" id="SSF100950">
    <property type="entry name" value="NagB/RpiA/CoA transferase-like"/>
    <property type="match status" value="1"/>
</dbReference>
<dbReference type="GO" id="GO:0003677">
    <property type="term" value="F:DNA binding"/>
    <property type="evidence" value="ECO:0007669"/>
    <property type="project" value="UniProtKB-KW"/>
</dbReference>
<evidence type="ECO:0000256" key="2">
    <source>
        <dbReference type="ARBA" id="ARBA00023015"/>
    </source>
</evidence>
<sequence>MIDMGLLYQVAYDYYVNKKLQREIANELNVSRVQISKYLAKAEEVGIVKIEVIQPTSESKRIIELKERLMKLFKLKDILIAPSYGNHSQTLDGIHKLASNYVYSAPSAENPLTIGLGWGSTVYSFVTSNFDESRRNWKIIPLTGGSSLISSRNFNINHIAHTFAEKIGATAQLVYLPLLVDGPKKAVLTDSNDYRKINELWSNLDVLICSVGYSIPRSPLFNKGLIGEEYIKRLEDNNVVGDILTHYFNEKGEMIHLGVEANMINISLEQIASAKTKLIIAYGKQKTKSILGGLRSRLIDVLVTDADTVERVLHEAESKGN</sequence>
<dbReference type="InterPro" id="IPR007324">
    <property type="entry name" value="Sugar-bd_dom_put"/>
</dbReference>
<keyword evidence="3" id="KW-0238">DNA-binding</keyword>
<gene>
    <name evidence="6" type="ordered locus">Spirs_0812</name>
</gene>
<keyword evidence="7" id="KW-1185">Reference proteome</keyword>
<dbReference type="PANTHER" id="PTHR34294:SF1">
    <property type="entry name" value="TRANSCRIPTIONAL REGULATOR LSRR"/>
    <property type="match status" value="1"/>
</dbReference>
<evidence type="ECO:0000313" key="6">
    <source>
        <dbReference type="EMBL" id="ADK79947.1"/>
    </source>
</evidence>
<accession>E1RC67</accession>
<organism evidence="6 7">
    <name type="scientific">Sediminispirochaeta smaragdinae (strain DSM 11293 / JCM 15392 / SEBR 4228)</name>
    <name type="common">Spirochaeta smaragdinae</name>
    <dbReference type="NCBI Taxonomy" id="573413"/>
    <lineage>
        <taxon>Bacteria</taxon>
        <taxon>Pseudomonadati</taxon>
        <taxon>Spirochaetota</taxon>
        <taxon>Spirochaetia</taxon>
        <taxon>Spirochaetales</taxon>
        <taxon>Spirochaetaceae</taxon>
        <taxon>Sediminispirochaeta</taxon>
    </lineage>
</organism>
<evidence type="ECO:0000256" key="4">
    <source>
        <dbReference type="ARBA" id="ARBA00023163"/>
    </source>
</evidence>
<dbReference type="AlphaFoldDB" id="E1RC67"/>
<dbReference type="eggNOG" id="COG2390">
    <property type="taxonomic scope" value="Bacteria"/>
</dbReference>
<protein>
    <submittedName>
        <fullName evidence="6">Transcriptional regulator, DeoR family</fullName>
    </submittedName>
</protein>
<evidence type="ECO:0000313" key="7">
    <source>
        <dbReference type="Proteomes" id="UP000002318"/>
    </source>
</evidence>
<dbReference type="PANTHER" id="PTHR34294">
    <property type="entry name" value="TRANSCRIPTIONAL REGULATOR-RELATED"/>
    <property type="match status" value="1"/>
</dbReference>
<keyword evidence="4" id="KW-0804">Transcription</keyword>
<dbReference type="Proteomes" id="UP000002318">
    <property type="component" value="Chromosome"/>
</dbReference>
<name>E1RC67_SEDSS</name>
<dbReference type="STRING" id="573413.Spirs_0812"/>
<dbReference type="GO" id="GO:0030246">
    <property type="term" value="F:carbohydrate binding"/>
    <property type="evidence" value="ECO:0007669"/>
    <property type="project" value="InterPro"/>
</dbReference>
<comment type="similarity">
    <text evidence="1">Belongs to the SorC transcriptional regulatory family.</text>
</comment>
<evidence type="ECO:0000256" key="1">
    <source>
        <dbReference type="ARBA" id="ARBA00010466"/>
    </source>
</evidence>
<dbReference type="Gene3D" id="3.40.50.1360">
    <property type="match status" value="1"/>
</dbReference>
<dbReference type="Gene3D" id="1.10.10.60">
    <property type="entry name" value="Homeodomain-like"/>
    <property type="match status" value="1"/>
</dbReference>